<proteinExistence type="predicted"/>
<organism evidence="3 4">
    <name type="scientific">Candidatus Dactylopiibacterium carminicum</name>
    <dbReference type="NCBI Taxonomy" id="857335"/>
    <lineage>
        <taxon>Bacteria</taxon>
        <taxon>Pseudomonadati</taxon>
        <taxon>Pseudomonadota</taxon>
        <taxon>Betaproteobacteria</taxon>
        <taxon>Rhodocyclales</taxon>
        <taxon>Rhodocyclaceae</taxon>
        <taxon>Candidatus Dactylopiibacterium</taxon>
    </lineage>
</organism>
<sequence length="137" mass="15532">MGLIARIRRRLNIWAWRIRFWWLDTPAGELARRWLVVLGCLVVLVQIIRVSIASLMPLPPDQPAKSWIWVVVQLVIALVAAYMAYANQPKVEDSSAQSGTAPTTEDGQDVLQIFGTVWISDQFVLAWKMMGTDAIRK</sequence>
<dbReference type="Proteomes" id="UP000216107">
    <property type="component" value="Unassembled WGS sequence"/>
</dbReference>
<accession>A0A272EYM9</accession>
<dbReference type="EMBL" id="MDUX01000003">
    <property type="protein sequence ID" value="KAF7600629.1"/>
    <property type="molecule type" value="Genomic_DNA"/>
</dbReference>
<feature type="transmembrane region" description="Helical" evidence="1">
    <location>
        <begin position="67"/>
        <end position="85"/>
    </location>
</feature>
<keyword evidence="1" id="KW-1133">Transmembrane helix</keyword>
<reference evidence="2 5" key="1">
    <citation type="submission" date="2016-08" db="EMBL/GenBank/DDBJ databases">
        <title>Candidatus Dactylopiibacterium carminicum genome sequence.</title>
        <authorList>
            <person name="Ramirez-Puebla S.T."/>
            <person name="Ormeno-Orrillo E."/>
            <person name="Vera-Ponce De Leon A."/>
            <person name="Luis L."/>
            <person name="Sanchez-Flores A."/>
            <person name="Monica R."/>
            <person name="Martinez-Romero E."/>
        </authorList>
    </citation>
    <scope>NUCLEOTIDE SEQUENCE [LARGE SCALE GENOMIC DNA]</scope>
    <source>
        <strain evidence="2">END1</strain>
    </source>
</reference>
<gene>
    <name evidence="2" type="ORF">BGI27_01730</name>
    <name evidence="3" type="ORF">CGU29_01440</name>
</gene>
<name>A0A272EYM9_9RHOO</name>
<protein>
    <submittedName>
        <fullName evidence="3">Uncharacterized protein</fullName>
    </submittedName>
</protein>
<evidence type="ECO:0000313" key="4">
    <source>
        <dbReference type="Proteomes" id="UP000216107"/>
    </source>
</evidence>
<evidence type="ECO:0000313" key="2">
    <source>
        <dbReference type="EMBL" id="KAF7600629.1"/>
    </source>
</evidence>
<keyword evidence="5" id="KW-1185">Reference proteome</keyword>
<reference evidence="3 4" key="2">
    <citation type="submission" date="2017-07" db="EMBL/GenBank/DDBJ databases">
        <title>Candidatus Dactylopiibacterium carminicum, a nitrogen-fixing symbiont of the cochineal insect Dactylopius coccus and Dactylopius opuntiae (Hemiptera: Coccoidea: Dactylopiidae).</title>
        <authorList>
            <person name="Vera A."/>
        </authorList>
    </citation>
    <scope>NUCLEOTIDE SEQUENCE [LARGE SCALE GENOMIC DNA]</scope>
    <source>
        <strain evidence="3 4">NFDCM</strain>
    </source>
</reference>
<dbReference type="Proteomes" id="UP000623509">
    <property type="component" value="Unassembled WGS sequence"/>
</dbReference>
<dbReference type="EMBL" id="NMRN01000002">
    <property type="protein sequence ID" value="PAS95136.1"/>
    <property type="molecule type" value="Genomic_DNA"/>
</dbReference>
<evidence type="ECO:0000313" key="5">
    <source>
        <dbReference type="Proteomes" id="UP000623509"/>
    </source>
</evidence>
<comment type="caution">
    <text evidence="3">The sequence shown here is derived from an EMBL/GenBank/DDBJ whole genome shotgun (WGS) entry which is preliminary data.</text>
</comment>
<feature type="transmembrane region" description="Helical" evidence="1">
    <location>
        <begin position="34"/>
        <end position="55"/>
    </location>
</feature>
<dbReference type="AlphaFoldDB" id="A0A272EYM9"/>
<dbReference type="RefSeq" id="WP_095523197.1">
    <property type="nucleotide sequence ID" value="NZ_MDUX01000003.1"/>
</dbReference>
<evidence type="ECO:0000256" key="1">
    <source>
        <dbReference type="SAM" id="Phobius"/>
    </source>
</evidence>
<keyword evidence="1" id="KW-0812">Transmembrane</keyword>
<keyword evidence="1" id="KW-0472">Membrane</keyword>
<evidence type="ECO:0000313" key="3">
    <source>
        <dbReference type="EMBL" id="PAS95136.1"/>
    </source>
</evidence>